<comment type="caution">
    <text evidence="2">The sequence shown here is derived from an EMBL/GenBank/DDBJ whole genome shotgun (WGS) entry which is preliminary data.</text>
</comment>
<dbReference type="SUPFAM" id="SSF53335">
    <property type="entry name" value="S-adenosyl-L-methionine-dependent methyltransferases"/>
    <property type="match status" value="1"/>
</dbReference>
<evidence type="ECO:0000313" key="3">
    <source>
        <dbReference type="Proteomes" id="UP001176883"/>
    </source>
</evidence>
<dbReference type="RefSeq" id="WP_303277958.1">
    <property type="nucleotide sequence ID" value="NZ_JAUOEK010000118.1"/>
</dbReference>
<dbReference type="InterPro" id="IPR025714">
    <property type="entry name" value="Methyltranfer_dom"/>
</dbReference>
<protein>
    <submittedName>
        <fullName evidence="2">Class I SAM-dependent methyltransferase</fullName>
        <ecNumber evidence="2">2.1.-.-</ecNumber>
    </submittedName>
</protein>
<dbReference type="Proteomes" id="UP001176883">
    <property type="component" value="Unassembled WGS sequence"/>
</dbReference>
<dbReference type="EMBL" id="JAUOEK010000118">
    <property type="protein sequence ID" value="MDO5970267.1"/>
    <property type="molecule type" value="Genomic_DNA"/>
</dbReference>
<organism evidence="2 3">
    <name type="scientific">Flavivirga aquimarina</name>
    <dbReference type="NCBI Taxonomy" id="2027862"/>
    <lineage>
        <taxon>Bacteria</taxon>
        <taxon>Pseudomonadati</taxon>
        <taxon>Bacteroidota</taxon>
        <taxon>Flavobacteriia</taxon>
        <taxon>Flavobacteriales</taxon>
        <taxon>Flavobacteriaceae</taxon>
        <taxon>Flavivirga</taxon>
    </lineage>
</organism>
<dbReference type="GO" id="GO:0032259">
    <property type="term" value="P:methylation"/>
    <property type="evidence" value="ECO:0007669"/>
    <property type="project" value="UniProtKB-KW"/>
</dbReference>
<dbReference type="CDD" id="cd02440">
    <property type="entry name" value="AdoMet_MTases"/>
    <property type="match status" value="1"/>
</dbReference>
<feature type="domain" description="Methyltransferase" evidence="1">
    <location>
        <begin position="40"/>
        <end position="159"/>
    </location>
</feature>
<gene>
    <name evidence="2" type="ORF">Q4Q35_10665</name>
</gene>
<sequence length="201" mass="22850">MNNIDLAKSYDNIAKKWNDEMLQSEYGLSMVEKAIQFCSSKDNALDVGCGSGGRIINKILEAKFTIKGIDISHKMLELAKAQHSNVNFEQADIVEWETNEKFDLIVAWDSIFHLPIKSHKPVVEKLCNLLKPNGILLFTFGDTIDEHIDTWHNEKFCYGSVGITEILHIISNSSCECKHLELDQYPSKHVSIIVKRNIETN</sequence>
<dbReference type="InterPro" id="IPR029063">
    <property type="entry name" value="SAM-dependent_MTases_sf"/>
</dbReference>
<keyword evidence="2" id="KW-0808">Transferase</keyword>
<keyword evidence="3" id="KW-1185">Reference proteome</keyword>
<dbReference type="GO" id="GO:0008168">
    <property type="term" value="F:methyltransferase activity"/>
    <property type="evidence" value="ECO:0007669"/>
    <property type="project" value="UniProtKB-KW"/>
</dbReference>
<dbReference type="Pfam" id="PF13847">
    <property type="entry name" value="Methyltransf_31"/>
    <property type="match status" value="1"/>
</dbReference>
<evidence type="ECO:0000259" key="1">
    <source>
        <dbReference type="Pfam" id="PF13847"/>
    </source>
</evidence>
<dbReference type="Gene3D" id="3.40.50.150">
    <property type="entry name" value="Vaccinia Virus protein VP39"/>
    <property type="match status" value="1"/>
</dbReference>
<name>A0ABT8WB14_9FLAO</name>
<proteinExistence type="predicted"/>
<dbReference type="PANTHER" id="PTHR43861">
    <property type="entry name" value="TRANS-ACONITATE 2-METHYLTRANSFERASE-RELATED"/>
    <property type="match status" value="1"/>
</dbReference>
<accession>A0ABT8WB14</accession>
<reference evidence="2" key="1">
    <citation type="submission" date="2023-07" db="EMBL/GenBank/DDBJ databases">
        <title>Two novel species in the genus Flavivirga.</title>
        <authorList>
            <person name="Kwon K."/>
        </authorList>
    </citation>
    <scope>NUCLEOTIDE SEQUENCE</scope>
    <source>
        <strain evidence="2">KCTC 52353</strain>
    </source>
</reference>
<dbReference type="EC" id="2.1.-.-" evidence="2"/>
<keyword evidence="2" id="KW-0489">Methyltransferase</keyword>
<evidence type="ECO:0000313" key="2">
    <source>
        <dbReference type="EMBL" id="MDO5970267.1"/>
    </source>
</evidence>